<dbReference type="SMART" id="SM00268">
    <property type="entry name" value="ACTIN"/>
    <property type="match status" value="1"/>
</dbReference>
<dbReference type="GO" id="GO:0005634">
    <property type="term" value="C:nucleus"/>
    <property type="evidence" value="ECO:0007669"/>
    <property type="project" value="UniProtKB-ARBA"/>
</dbReference>
<dbReference type="PANTHER" id="PTHR11937">
    <property type="entry name" value="ACTIN"/>
    <property type="match status" value="1"/>
</dbReference>
<dbReference type="Gene3D" id="3.30.420.40">
    <property type="match status" value="2"/>
</dbReference>
<dbReference type="GO" id="GO:0005737">
    <property type="term" value="C:cytoplasm"/>
    <property type="evidence" value="ECO:0007669"/>
    <property type="project" value="UniProtKB-SubCell"/>
</dbReference>
<evidence type="ECO:0000256" key="2">
    <source>
        <dbReference type="ARBA" id="ARBA00005665"/>
    </source>
</evidence>
<sequence>MYVGLDLGGGYVKVGLGEKRLQVPNCTAALKKSNSILVGDQTAVEDGSLRHSDLTYSRPFERGYLTNPDNEIEVLERIFKDILRVNPSAPNIAGVALTEAPFAPSESKAYLDEIVFEHFGFKSLVKQNAATVAAFAHCSVTGKENSYSSSAYLMVDFGYSFTLVTPVLCGSPVEAATKRLDIGGKLLTNYLKELVSYRQFNLIDDTHVIEMARRKVCYASLNFQADLQRSVSQPRKASLDIRLKYALPNYHNVLEGYIIPLEAEKSDLSDLQVLEFCSERFVVPELYFHPSDVGLNQAGVHEVIEHSISLCPVEVQDILRQNIVVTGGNSQTKNMVARLSRELGPRYIVKRIQTKHKEENDSIMAPLVGLLDPKSQTNILSKQEYEEQGPYRQ</sequence>
<evidence type="ECO:0008006" key="6">
    <source>
        <dbReference type="Google" id="ProtNLM"/>
    </source>
</evidence>
<gene>
    <name evidence="5" type="ORF">ASTO00021_LOCUS1201</name>
</gene>
<dbReference type="EMBL" id="HBIN01001895">
    <property type="protein sequence ID" value="CAE0430846.1"/>
    <property type="molecule type" value="Transcribed_RNA"/>
</dbReference>
<keyword evidence="3" id="KW-0963">Cytoplasm</keyword>
<protein>
    <recommendedName>
        <fullName evidence="6">Actin-related protein 6</fullName>
    </recommendedName>
</protein>
<evidence type="ECO:0000256" key="3">
    <source>
        <dbReference type="ARBA" id="ARBA00022490"/>
    </source>
</evidence>
<dbReference type="Gene3D" id="2.30.36.70">
    <property type="entry name" value="Actin, Chain A, domain 2"/>
    <property type="match status" value="1"/>
</dbReference>
<dbReference type="Gene3D" id="3.90.640.10">
    <property type="entry name" value="Actin, Chain A, domain 4"/>
    <property type="match status" value="1"/>
</dbReference>
<dbReference type="InterPro" id="IPR043129">
    <property type="entry name" value="ATPase_NBD"/>
</dbReference>
<dbReference type="SUPFAM" id="SSF53067">
    <property type="entry name" value="Actin-like ATPase domain"/>
    <property type="match status" value="2"/>
</dbReference>
<proteinExistence type="inferred from homology"/>
<name>A0A7S3LGY8_9STRA</name>
<dbReference type="InterPro" id="IPR004000">
    <property type="entry name" value="Actin"/>
</dbReference>
<evidence type="ECO:0000313" key="5">
    <source>
        <dbReference type="EMBL" id="CAE0430846.1"/>
    </source>
</evidence>
<dbReference type="AlphaFoldDB" id="A0A7S3LGY8"/>
<comment type="subcellular location">
    <subcellularLocation>
        <location evidence="1">Cytoplasm</location>
    </subcellularLocation>
</comment>
<dbReference type="Pfam" id="PF00022">
    <property type="entry name" value="Actin"/>
    <property type="match status" value="1"/>
</dbReference>
<evidence type="ECO:0000256" key="1">
    <source>
        <dbReference type="ARBA" id="ARBA00004496"/>
    </source>
</evidence>
<accession>A0A7S3LGY8</accession>
<reference evidence="5" key="1">
    <citation type="submission" date="2021-01" db="EMBL/GenBank/DDBJ databases">
        <authorList>
            <person name="Corre E."/>
            <person name="Pelletier E."/>
            <person name="Niang G."/>
            <person name="Scheremetjew M."/>
            <person name="Finn R."/>
            <person name="Kale V."/>
            <person name="Holt S."/>
            <person name="Cochrane G."/>
            <person name="Meng A."/>
            <person name="Brown T."/>
            <person name="Cohen L."/>
        </authorList>
    </citation>
    <scope>NUCLEOTIDE SEQUENCE</scope>
    <source>
        <strain evidence="5">GSBS06</strain>
    </source>
</reference>
<organism evidence="5">
    <name type="scientific">Aplanochytrium stocchinoi</name>
    <dbReference type="NCBI Taxonomy" id="215587"/>
    <lineage>
        <taxon>Eukaryota</taxon>
        <taxon>Sar</taxon>
        <taxon>Stramenopiles</taxon>
        <taxon>Bigyra</taxon>
        <taxon>Labyrinthulomycetes</taxon>
        <taxon>Thraustochytrida</taxon>
        <taxon>Thraustochytriidae</taxon>
        <taxon>Aplanochytrium</taxon>
    </lineage>
</organism>
<dbReference type="FunFam" id="3.90.640.10:FF:000014">
    <property type="entry name" value="Putative actin-related protein 6"/>
    <property type="match status" value="1"/>
</dbReference>
<comment type="similarity">
    <text evidence="2">Belongs to the actin family. ARP6 subfamily.</text>
</comment>
<evidence type="ECO:0000256" key="4">
    <source>
        <dbReference type="ARBA" id="ARBA00049360"/>
    </source>
</evidence>
<comment type="catalytic activity">
    <reaction evidence="4">
        <text>ATP + H2O = ADP + phosphate + H(+)</text>
        <dbReference type="Rhea" id="RHEA:13065"/>
        <dbReference type="ChEBI" id="CHEBI:15377"/>
        <dbReference type="ChEBI" id="CHEBI:15378"/>
        <dbReference type="ChEBI" id="CHEBI:30616"/>
        <dbReference type="ChEBI" id="CHEBI:43474"/>
        <dbReference type="ChEBI" id="CHEBI:456216"/>
    </reaction>
</comment>